<accession>G7Y5Y8</accession>
<dbReference type="EMBL" id="DF142885">
    <property type="protein sequence ID" value="GAA48374.1"/>
    <property type="molecule type" value="Genomic_DNA"/>
</dbReference>
<keyword evidence="2" id="KW-1185">Reference proteome</keyword>
<reference key="2">
    <citation type="submission" date="2011-10" db="EMBL/GenBank/DDBJ databases">
        <title>The genome and transcriptome sequence of Clonorchis sinensis provide insights into the carcinogenic liver fluke.</title>
        <authorList>
            <person name="Wang X."/>
            <person name="Huang Y."/>
            <person name="Chen W."/>
            <person name="Liu H."/>
            <person name="Guo L."/>
            <person name="Chen Y."/>
            <person name="Luo F."/>
            <person name="Zhou W."/>
            <person name="Sun J."/>
            <person name="Mao Q."/>
            <person name="Liang P."/>
            <person name="Zhou C."/>
            <person name="Tian Y."/>
            <person name="Men J."/>
            <person name="Lv X."/>
            <person name="Huang L."/>
            <person name="Zhou J."/>
            <person name="Hu Y."/>
            <person name="Li R."/>
            <person name="Zhang F."/>
            <person name="Lei H."/>
            <person name="Li X."/>
            <person name="Hu X."/>
            <person name="Liang C."/>
            <person name="Xu J."/>
            <person name="Wu Z."/>
            <person name="Yu X."/>
        </authorList>
    </citation>
    <scope>NUCLEOTIDE SEQUENCE</scope>
    <source>
        <strain>Henan</strain>
    </source>
</reference>
<dbReference type="Proteomes" id="UP000008909">
    <property type="component" value="Unassembled WGS sequence"/>
</dbReference>
<protein>
    <submittedName>
        <fullName evidence="1">Uncharacterized protein</fullName>
    </submittedName>
</protein>
<evidence type="ECO:0000313" key="1">
    <source>
        <dbReference type="EMBL" id="GAA48374.1"/>
    </source>
</evidence>
<organism evidence="1 2">
    <name type="scientific">Clonorchis sinensis</name>
    <name type="common">Chinese liver fluke</name>
    <dbReference type="NCBI Taxonomy" id="79923"/>
    <lineage>
        <taxon>Eukaryota</taxon>
        <taxon>Metazoa</taxon>
        <taxon>Spiralia</taxon>
        <taxon>Lophotrochozoa</taxon>
        <taxon>Platyhelminthes</taxon>
        <taxon>Trematoda</taxon>
        <taxon>Digenea</taxon>
        <taxon>Opisthorchiida</taxon>
        <taxon>Opisthorchiata</taxon>
        <taxon>Opisthorchiidae</taxon>
        <taxon>Clonorchis</taxon>
    </lineage>
</organism>
<evidence type="ECO:0000313" key="2">
    <source>
        <dbReference type="Proteomes" id="UP000008909"/>
    </source>
</evidence>
<dbReference type="AlphaFoldDB" id="G7Y5Y8"/>
<proteinExistence type="predicted"/>
<sequence length="446" mass="50617">MSALTQNRTAFHNSYTKKSRSISEDVLINQAKEFATAILVHIWRIEAVLWVHVTRPSAKYYGYGQLRASHQTGYGSRRTVIATPYLGPWTSPYMNILGESFRIVILIPDENLVDLVCADIVLIFNQEEKAQMFLDELTKVICLTLNTPPTVQGEAYEFVKRYMYIRSCIGSDCSVTDEVDERICNARVAVANLPRHPTHQGAVVPGLLWVTQLYVVKLQRHSEWQTECHCINRRVSEGRSKGTAINVGDINSRLILLIRPAMYSEYNDPVLTQVRRNEAILWVHVPPSSGKYCGYGELRAIHQSGYGSRGTVIATPYFSPRTAPYMSILVTIVEVNDSDYRYHDDRFMTYSTYETELAESGSKPNAELLQSMKPLPRTGSSHSFLFAGDTLPPDSREFNGWTAKCTYNMDVYPKPDQMALDGFTKPIFFKNGQLMLYANFAHKFRG</sequence>
<name>G7Y5Y8_CLOSI</name>
<gene>
    <name evidence="1" type="ORF">CLF_101527</name>
</gene>
<reference evidence="1" key="1">
    <citation type="journal article" date="2011" name="Genome Biol.">
        <title>The draft genome of the carcinogenic human liver fluke Clonorchis sinensis.</title>
        <authorList>
            <person name="Wang X."/>
            <person name="Chen W."/>
            <person name="Huang Y."/>
            <person name="Sun J."/>
            <person name="Men J."/>
            <person name="Liu H."/>
            <person name="Luo F."/>
            <person name="Guo L."/>
            <person name="Lv X."/>
            <person name="Deng C."/>
            <person name="Zhou C."/>
            <person name="Fan Y."/>
            <person name="Li X."/>
            <person name="Huang L."/>
            <person name="Hu Y."/>
            <person name="Liang C."/>
            <person name="Hu X."/>
            <person name="Xu J."/>
            <person name="Yu X."/>
        </authorList>
    </citation>
    <scope>NUCLEOTIDE SEQUENCE [LARGE SCALE GENOMIC DNA]</scope>
    <source>
        <strain evidence="1">Henan</strain>
    </source>
</reference>